<comment type="similarity">
    <text evidence="1">Belongs to the glutaredoxin family. Monothiol subfamily.</text>
</comment>
<dbReference type="PANTHER" id="PTHR45694">
    <property type="entry name" value="GLUTAREDOXIN 2"/>
    <property type="match status" value="1"/>
</dbReference>
<dbReference type="InterPro" id="IPR014025">
    <property type="entry name" value="Glutaredoxin_subgr"/>
</dbReference>
<dbReference type="SUPFAM" id="SSF52833">
    <property type="entry name" value="Thioredoxin-like"/>
    <property type="match status" value="1"/>
</dbReference>
<dbReference type="GO" id="GO:0005801">
    <property type="term" value="C:cis-Golgi network"/>
    <property type="evidence" value="ECO:0007669"/>
    <property type="project" value="UniProtKB-ARBA"/>
</dbReference>
<feature type="region of interest" description="Disordered" evidence="2">
    <location>
        <begin position="42"/>
        <end position="84"/>
    </location>
</feature>
<keyword evidence="3" id="KW-0812">Transmembrane</keyword>
<dbReference type="InterPro" id="IPR011899">
    <property type="entry name" value="Glutaredoxin_euk/vir"/>
</dbReference>
<keyword evidence="6" id="KW-1185">Reference proteome</keyword>
<dbReference type="PRINTS" id="PR00160">
    <property type="entry name" value="GLUTAREDOXIN"/>
</dbReference>
<protein>
    <recommendedName>
        <fullName evidence="4">Glutaredoxin domain-containing protein</fullName>
    </recommendedName>
</protein>
<gene>
    <name evidence="5" type="ORF">TD95_003172</name>
</gene>
<feature type="compositionally biased region" description="Basic and acidic residues" evidence="2">
    <location>
        <begin position="186"/>
        <end position="195"/>
    </location>
</feature>
<keyword evidence="3" id="KW-0472">Membrane</keyword>
<dbReference type="GO" id="GO:0005796">
    <property type="term" value="C:Golgi lumen"/>
    <property type="evidence" value="ECO:0007669"/>
    <property type="project" value="TreeGrafter"/>
</dbReference>
<feature type="compositionally biased region" description="Basic and acidic residues" evidence="2">
    <location>
        <begin position="309"/>
        <end position="329"/>
    </location>
</feature>
<evidence type="ECO:0000259" key="4">
    <source>
        <dbReference type="Pfam" id="PF00462"/>
    </source>
</evidence>
<dbReference type="FunFam" id="3.40.30.10:FF:000093">
    <property type="entry name" value="Glutaredoxin 2"/>
    <property type="match status" value="1"/>
</dbReference>
<evidence type="ECO:0000313" key="6">
    <source>
        <dbReference type="Proteomes" id="UP000033483"/>
    </source>
</evidence>
<keyword evidence="3" id="KW-1133">Transmembrane helix</keyword>
<name>A0A0F4ZAT4_9PEZI</name>
<dbReference type="GO" id="GO:0034599">
    <property type="term" value="P:cellular response to oxidative stress"/>
    <property type="evidence" value="ECO:0007669"/>
    <property type="project" value="TreeGrafter"/>
</dbReference>
<dbReference type="NCBIfam" id="TIGR02180">
    <property type="entry name" value="GRX_euk"/>
    <property type="match status" value="1"/>
</dbReference>
<dbReference type="CDD" id="cd03419">
    <property type="entry name" value="GRX_GRXh_1_2_like"/>
    <property type="match status" value="1"/>
</dbReference>
<dbReference type="InterPro" id="IPR036249">
    <property type="entry name" value="Thioredoxin-like_sf"/>
</dbReference>
<feature type="compositionally biased region" description="Pro residues" evidence="2">
    <location>
        <begin position="64"/>
        <end position="77"/>
    </location>
</feature>
<dbReference type="GO" id="GO:0000324">
    <property type="term" value="C:fungal-type vacuole"/>
    <property type="evidence" value="ECO:0007669"/>
    <property type="project" value="TreeGrafter"/>
</dbReference>
<feature type="transmembrane region" description="Helical" evidence="3">
    <location>
        <begin position="12"/>
        <end position="28"/>
    </location>
</feature>
<feature type="domain" description="Glutaredoxin" evidence="4">
    <location>
        <begin position="210"/>
        <end position="271"/>
    </location>
</feature>
<dbReference type="Proteomes" id="UP000033483">
    <property type="component" value="Unassembled WGS sequence"/>
</dbReference>
<evidence type="ECO:0000313" key="5">
    <source>
        <dbReference type="EMBL" id="KKA27241.1"/>
    </source>
</evidence>
<dbReference type="Gene3D" id="3.40.30.10">
    <property type="entry name" value="Glutaredoxin"/>
    <property type="match status" value="1"/>
</dbReference>
<evidence type="ECO:0000256" key="3">
    <source>
        <dbReference type="SAM" id="Phobius"/>
    </source>
</evidence>
<dbReference type="AlphaFoldDB" id="A0A0F4ZAT4"/>
<dbReference type="InterPro" id="IPR002109">
    <property type="entry name" value="Glutaredoxin"/>
</dbReference>
<sequence>MPKVRGSQRRFRTYIVLAVVVFIIYYLTPSHSDPQDFYRKTMQAMGGSGSSSSSSSGGGASGPALPPAQGPQHPPIPDALEHKETTDTGDAQVVKHMSDRLKDAEARAKNLANKKSPLKPDTPSDVVGVGSSAGGQNGKKGAKQKDAAAVDSPHTVQGEVATGTRIQDQKELAGSHVVSENTTPPKAEESAEQHEAELELTSILKRAPMIIFSKSYCPYSKRAKHMLLETYSLDPAPYVVELDNHPLGQEIQDLLTEKTGRRTVPNIMVNGISIGGSDDIVALNDAGQLVDKVTKLGGARKLTMALRSQNKESAKKAAEKRAMRFQPRD</sequence>
<proteinExistence type="inferred from homology"/>
<dbReference type="Pfam" id="PF00462">
    <property type="entry name" value="Glutaredoxin"/>
    <property type="match status" value="1"/>
</dbReference>
<dbReference type="PANTHER" id="PTHR45694:SF5">
    <property type="entry name" value="GLUTAREDOXIN 2"/>
    <property type="match status" value="1"/>
</dbReference>
<evidence type="ECO:0000256" key="1">
    <source>
        <dbReference type="ARBA" id="ARBA00009630"/>
    </source>
</evidence>
<dbReference type="GO" id="GO:0004362">
    <property type="term" value="F:glutathione-disulfide reductase (NADPH) activity"/>
    <property type="evidence" value="ECO:0007669"/>
    <property type="project" value="UniProtKB-ARBA"/>
</dbReference>
<feature type="region of interest" description="Disordered" evidence="2">
    <location>
        <begin position="111"/>
        <end position="195"/>
    </location>
</feature>
<dbReference type="PROSITE" id="PS51354">
    <property type="entry name" value="GLUTAREDOXIN_2"/>
    <property type="match status" value="1"/>
</dbReference>
<accession>A0A0F4ZAT4</accession>
<comment type="caution">
    <text evidence="5">The sequence shown here is derived from an EMBL/GenBank/DDBJ whole genome shotgun (WGS) entry which is preliminary data.</text>
</comment>
<reference evidence="5 6" key="1">
    <citation type="submission" date="2015-03" db="EMBL/GenBank/DDBJ databases">
        <authorList>
            <person name="Radwan O."/>
            <person name="Al-Naeli F.A."/>
            <person name="Rendon G.A."/>
            <person name="Fields C."/>
        </authorList>
    </citation>
    <scope>NUCLEOTIDE SEQUENCE [LARGE SCALE GENOMIC DNA]</scope>
    <source>
        <strain evidence="5">CR-DP1</strain>
    </source>
</reference>
<feature type="region of interest" description="Disordered" evidence="2">
    <location>
        <begin position="307"/>
        <end position="329"/>
    </location>
</feature>
<organism evidence="5 6">
    <name type="scientific">Thielaviopsis punctulata</name>
    <dbReference type="NCBI Taxonomy" id="72032"/>
    <lineage>
        <taxon>Eukaryota</taxon>
        <taxon>Fungi</taxon>
        <taxon>Dikarya</taxon>
        <taxon>Ascomycota</taxon>
        <taxon>Pezizomycotina</taxon>
        <taxon>Sordariomycetes</taxon>
        <taxon>Hypocreomycetidae</taxon>
        <taxon>Microascales</taxon>
        <taxon>Ceratocystidaceae</taxon>
        <taxon>Thielaviopsis</taxon>
    </lineage>
</organism>
<dbReference type="OrthoDB" id="423313at2759"/>
<dbReference type="EMBL" id="LAEV01001840">
    <property type="protein sequence ID" value="KKA27241.1"/>
    <property type="molecule type" value="Genomic_DNA"/>
</dbReference>
<evidence type="ECO:0000256" key="2">
    <source>
        <dbReference type="SAM" id="MobiDB-lite"/>
    </source>
</evidence>